<sequence>MVQICEFRISMPYTLEEYQAAQSFMVMKMQQESSTSEEGVEVLENRPFENEELGKGQYTRKIYHFASKVPVWLAAVAPAAVLQMEEEAWNAYPRCRTIIKCPYFTSFSITIESNHAPDQGTSENLLDLNDQDLSLRVIDHVDIAAPAPAADAWYVEVGKDEPSEFVSKKTGRGPLNEGWQRTSDPIMTAYKLVRVDAPIWAIGWKLEQAVIQAERALFLASHKRSFCWMDDWHGLTMEQLRKMEKKNDQELNKKRGIVDSSQDAATKSTMIEAASLAGSKIDQETGLAAVDGNDRSQGAQRVAVPA</sequence>
<dbReference type="GO" id="GO:0071944">
    <property type="term" value="C:cell periphery"/>
    <property type="evidence" value="ECO:0007669"/>
    <property type="project" value="UniProtKB-ARBA"/>
</dbReference>
<dbReference type="GO" id="GO:0008526">
    <property type="term" value="F:phosphatidylinositol transfer activity"/>
    <property type="evidence" value="ECO:0007669"/>
    <property type="project" value="UniProtKB-ARBA"/>
</dbReference>
<dbReference type="GO" id="GO:0005737">
    <property type="term" value="C:cytoplasm"/>
    <property type="evidence" value="ECO:0007669"/>
    <property type="project" value="UniProtKB-ARBA"/>
</dbReference>
<dbReference type="InterPro" id="IPR023393">
    <property type="entry name" value="START-like_dom_sf"/>
</dbReference>
<dbReference type="EMBL" id="DF237285">
    <property type="protein sequence ID" value="GAQ87175.1"/>
    <property type="molecule type" value="Genomic_DNA"/>
</dbReference>
<dbReference type="Gene3D" id="3.30.530.20">
    <property type="match status" value="1"/>
</dbReference>
<evidence type="ECO:0000313" key="3">
    <source>
        <dbReference type="Proteomes" id="UP000054558"/>
    </source>
</evidence>
<evidence type="ECO:0000313" key="2">
    <source>
        <dbReference type="EMBL" id="GAQ87175.1"/>
    </source>
</evidence>
<proteinExistence type="predicted"/>
<accession>A0A1Y1I875</accession>
<feature type="domain" description="Phosphatidylinositol transfer protein N-terminal" evidence="1">
    <location>
        <begin position="3"/>
        <end position="247"/>
    </location>
</feature>
<evidence type="ECO:0000259" key="1">
    <source>
        <dbReference type="Pfam" id="PF02121"/>
    </source>
</evidence>
<dbReference type="STRING" id="105231.A0A1Y1I875"/>
<gene>
    <name evidence="2" type="ORF">KFL_003360070</name>
</gene>
<dbReference type="InterPro" id="IPR055261">
    <property type="entry name" value="PI_transfer_N"/>
</dbReference>
<dbReference type="PANTHER" id="PTHR10658">
    <property type="entry name" value="PHOSPHATIDYLINOSITOL TRANSFER PROTEIN"/>
    <property type="match status" value="1"/>
</dbReference>
<dbReference type="OMA" id="QHNVHEL"/>
<dbReference type="SUPFAM" id="SSF55961">
    <property type="entry name" value="Bet v1-like"/>
    <property type="match status" value="1"/>
</dbReference>
<reference evidence="2 3" key="1">
    <citation type="journal article" date="2014" name="Nat. Commun.">
        <title>Klebsormidium flaccidum genome reveals primary factors for plant terrestrial adaptation.</title>
        <authorList>
            <person name="Hori K."/>
            <person name="Maruyama F."/>
            <person name="Fujisawa T."/>
            <person name="Togashi T."/>
            <person name="Yamamoto N."/>
            <person name="Seo M."/>
            <person name="Sato S."/>
            <person name="Yamada T."/>
            <person name="Mori H."/>
            <person name="Tajima N."/>
            <person name="Moriyama T."/>
            <person name="Ikeuchi M."/>
            <person name="Watanabe M."/>
            <person name="Wada H."/>
            <person name="Kobayashi K."/>
            <person name="Saito M."/>
            <person name="Masuda T."/>
            <person name="Sasaki-Sekimoto Y."/>
            <person name="Mashiguchi K."/>
            <person name="Awai K."/>
            <person name="Shimojima M."/>
            <person name="Masuda S."/>
            <person name="Iwai M."/>
            <person name="Nobusawa T."/>
            <person name="Narise T."/>
            <person name="Kondo S."/>
            <person name="Saito H."/>
            <person name="Sato R."/>
            <person name="Murakawa M."/>
            <person name="Ihara Y."/>
            <person name="Oshima-Yamada Y."/>
            <person name="Ohtaka K."/>
            <person name="Satoh M."/>
            <person name="Sonobe K."/>
            <person name="Ishii M."/>
            <person name="Ohtani R."/>
            <person name="Kanamori-Sato M."/>
            <person name="Honoki R."/>
            <person name="Miyazaki D."/>
            <person name="Mochizuki H."/>
            <person name="Umetsu J."/>
            <person name="Higashi K."/>
            <person name="Shibata D."/>
            <person name="Kamiya Y."/>
            <person name="Sato N."/>
            <person name="Nakamura Y."/>
            <person name="Tabata S."/>
            <person name="Ida S."/>
            <person name="Kurokawa K."/>
            <person name="Ohta H."/>
        </authorList>
    </citation>
    <scope>NUCLEOTIDE SEQUENCE [LARGE SCALE GENOMIC DNA]</scope>
    <source>
        <strain evidence="2 3">NIES-2285</strain>
    </source>
</reference>
<keyword evidence="3" id="KW-1185">Reference proteome</keyword>
<dbReference type="Pfam" id="PF02121">
    <property type="entry name" value="IP_trans"/>
    <property type="match status" value="1"/>
</dbReference>
<dbReference type="InterPro" id="IPR001666">
    <property type="entry name" value="PI_transfer"/>
</dbReference>
<protein>
    <submittedName>
        <fullName evidence="2">Phosphatidylinositol transfer protein</fullName>
    </submittedName>
</protein>
<dbReference type="AlphaFoldDB" id="A0A1Y1I875"/>
<organism evidence="2 3">
    <name type="scientific">Klebsormidium nitens</name>
    <name type="common">Green alga</name>
    <name type="synonym">Ulothrix nitens</name>
    <dbReference type="NCBI Taxonomy" id="105231"/>
    <lineage>
        <taxon>Eukaryota</taxon>
        <taxon>Viridiplantae</taxon>
        <taxon>Streptophyta</taxon>
        <taxon>Klebsormidiophyceae</taxon>
        <taxon>Klebsormidiales</taxon>
        <taxon>Klebsormidiaceae</taxon>
        <taxon>Klebsormidium</taxon>
    </lineage>
</organism>
<dbReference type="PRINTS" id="PR00391">
    <property type="entry name" value="PITRANSFER"/>
</dbReference>
<dbReference type="OrthoDB" id="10053061at2759"/>
<name>A0A1Y1I875_KLENI</name>
<dbReference type="FunFam" id="3.30.530.20:FF:000028">
    <property type="entry name" value="Phosphatidylinositol transfer protein 5"/>
    <property type="match status" value="1"/>
</dbReference>
<dbReference type="Proteomes" id="UP000054558">
    <property type="component" value="Unassembled WGS sequence"/>
</dbReference>
<dbReference type="PANTHER" id="PTHR10658:SF11">
    <property type="entry name" value="VIBRATOR, ISOFORM B"/>
    <property type="match status" value="1"/>
</dbReference>